<feature type="domain" description="DUF7939" evidence="3">
    <location>
        <begin position="461"/>
        <end position="534"/>
    </location>
</feature>
<reference evidence="4 5" key="1">
    <citation type="submission" date="2016-10" db="EMBL/GenBank/DDBJ databases">
        <authorList>
            <person name="de Groot N.N."/>
        </authorList>
    </citation>
    <scope>NUCLEOTIDE SEQUENCE [LARGE SCALE GENOMIC DNA]</scope>
    <source>
        <strain evidence="4 5">CGMCC 1.10228</strain>
    </source>
</reference>
<keyword evidence="1" id="KW-0472">Membrane</keyword>
<keyword evidence="1" id="KW-0812">Transmembrane</keyword>
<dbReference type="Proteomes" id="UP000198854">
    <property type="component" value="Unassembled WGS sequence"/>
</dbReference>
<organism evidence="4 5">
    <name type="scientific">Vibrio xiamenensis</name>
    <dbReference type="NCBI Taxonomy" id="861298"/>
    <lineage>
        <taxon>Bacteria</taxon>
        <taxon>Pseudomonadati</taxon>
        <taxon>Pseudomonadota</taxon>
        <taxon>Gammaproteobacteria</taxon>
        <taxon>Vibrionales</taxon>
        <taxon>Vibrionaceae</taxon>
        <taxon>Vibrio</taxon>
    </lineage>
</organism>
<dbReference type="InterPro" id="IPR057699">
    <property type="entry name" value="DUF7939"/>
</dbReference>
<dbReference type="RefSeq" id="WP_093279231.1">
    <property type="nucleotide sequence ID" value="NZ_FNDD01000042.1"/>
</dbReference>
<dbReference type="PANTHER" id="PTHR40940">
    <property type="entry name" value="PROTEIN BATD-RELATED"/>
    <property type="match status" value="1"/>
</dbReference>
<evidence type="ECO:0000256" key="1">
    <source>
        <dbReference type="SAM" id="Phobius"/>
    </source>
</evidence>
<evidence type="ECO:0000313" key="4">
    <source>
        <dbReference type="EMBL" id="SDH99053.1"/>
    </source>
</evidence>
<name>A0A1G8GXD2_9VIBR</name>
<feature type="transmembrane region" description="Helical" evidence="1">
    <location>
        <begin position="421"/>
        <end position="441"/>
    </location>
</feature>
<dbReference type="InterPro" id="IPR025738">
    <property type="entry name" value="BatD"/>
</dbReference>
<dbReference type="Pfam" id="PF25607">
    <property type="entry name" value="DUF7939"/>
    <property type="match status" value="1"/>
</dbReference>
<evidence type="ECO:0000259" key="3">
    <source>
        <dbReference type="Pfam" id="PF25607"/>
    </source>
</evidence>
<dbReference type="EMBL" id="FNDD01000042">
    <property type="protein sequence ID" value="SDH99053.1"/>
    <property type="molecule type" value="Genomic_DNA"/>
</dbReference>
<accession>A0A1G8GXD2</accession>
<dbReference type="AlphaFoldDB" id="A0A1G8GXD2"/>
<dbReference type="STRING" id="861298.SAMN04488136_1422"/>
<feature type="signal peptide" evidence="2">
    <location>
        <begin position="1"/>
        <end position="25"/>
    </location>
</feature>
<sequence>MKMHSIRTLLFIVLAALAYSPASYALTVQASVSKNKVAKNEVFQLRIVTDKRVSSDAIDFSVLDNDFYLSRPSFGTSISSINGQRTVRSEWNISLASDKLGVVKIPSFEIDGQKTQPIAIQVVKASNQINTQDLVELQVDIDNKTLYPNESAILTLHLIVKSSPRRMRNPRIFPPKVDDGIELESMHNGKQYDTVIDGVSASVVEYQFRLTANKPGTYTLQGPSFSGSIIQDDQATGSTRIIPVNIDAQNYTITVEGKPSNYHGPWIPTPKLDLNQSWKDSNGKAIDGASVYQTHVGESISREITLDIQGLEPERFPEINIDYPSSIRAYKEKPQFETLDDNTTRMTVKQVLIPQVTGDVSLPGIDLDWWNSNKREQQTAHLNPLNLQVGAATSLNAAPVAPSVATPAPQVKTVTVTDPGYWPYLTALFAALWIITGIWAFNAGRKRPIAKEASATKPISSTWDNLLNACQQSDVIQIQRYCRMWLSEHPQLASNLVAEIEQQLSLMNQSQFSSSGIEWRNRDLIAALKKAHKTLNKETKKPSQLAKL</sequence>
<proteinExistence type="predicted"/>
<keyword evidence="1" id="KW-1133">Transmembrane helix</keyword>
<feature type="chain" id="PRO_5011472416" evidence="2">
    <location>
        <begin position="26"/>
        <end position="548"/>
    </location>
</feature>
<dbReference type="PANTHER" id="PTHR40940:SF1">
    <property type="entry name" value="PROTEIN BATD"/>
    <property type="match status" value="1"/>
</dbReference>
<evidence type="ECO:0000313" key="5">
    <source>
        <dbReference type="Proteomes" id="UP000198854"/>
    </source>
</evidence>
<keyword evidence="2" id="KW-0732">Signal</keyword>
<evidence type="ECO:0000256" key="2">
    <source>
        <dbReference type="SAM" id="SignalP"/>
    </source>
</evidence>
<dbReference type="Pfam" id="PF13584">
    <property type="entry name" value="BatD"/>
    <property type="match status" value="1"/>
</dbReference>
<protein>
    <submittedName>
        <fullName evidence="4">Oxygen tolerance</fullName>
    </submittedName>
</protein>
<gene>
    <name evidence="4" type="ORF">SAMN04488136_1422</name>
</gene>
<dbReference type="OrthoDB" id="5293418at2"/>
<keyword evidence="5" id="KW-1185">Reference proteome</keyword>